<name>A0A1W6QWR0_ENTFL</name>
<geneLocation type="plasmid" evidence="1">
    <name>pGTC2</name>
</geneLocation>
<protein>
    <submittedName>
        <fullName evidence="1">Transcriptional regulator, ArpU family protein</fullName>
    </submittedName>
</protein>
<proteinExistence type="predicted"/>
<organism evidence="1">
    <name type="scientific">Enterococcus faecalis</name>
    <name type="common">Streptococcus faecalis</name>
    <dbReference type="NCBI Taxonomy" id="1351"/>
    <lineage>
        <taxon>Bacteria</taxon>
        <taxon>Bacillati</taxon>
        <taxon>Bacillota</taxon>
        <taxon>Bacilli</taxon>
        <taxon>Lactobacillales</taxon>
        <taxon>Enterococcaceae</taxon>
        <taxon>Enterococcus</taxon>
    </lineage>
</organism>
<dbReference type="AlphaFoldDB" id="A0A1W6QWR0"/>
<dbReference type="EMBL" id="KY270848">
    <property type="protein sequence ID" value="ARO45640.1"/>
    <property type="molecule type" value="Genomic_DNA"/>
</dbReference>
<keyword evidence="1" id="KW-0614">Plasmid</keyword>
<evidence type="ECO:0000313" key="1">
    <source>
        <dbReference type="EMBL" id="ARO45640.1"/>
    </source>
</evidence>
<reference evidence="1" key="1">
    <citation type="submission" date="2016-11" db="EMBL/GenBank/DDBJ databases">
        <title>Characterization of a Plasmid Isolated from Enterococcus faecalis found in the Fecal Material of a Blue Whale.</title>
        <authorList>
            <person name="McLaughlin R."/>
        </authorList>
    </citation>
    <scope>NUCLEOTIDE SEQUENCE</scope>
    <source>
        <strain evidence="1">2</strain>
        <plasmid evidence="1">pGTC2</plasmid>
    </source>
</reference>
<accession>A0A1W6QWR0</accession>
<sequence length="153" mass="18340">MRIFDVSDYTLPTFDSIDWQKTKEQVGIFLRAYKVNRERMGLPVYPKLTSDCFLVPREDPVKEKWKAGQVLTMYEKEYLKTEQCFVYAFSAIMHPYRPEMTERRRRVFFYRYLYGLPVPLVSERINYQKNSIVDDSKMAMMQFALALDLLVFV</sequence>